<dbReference type="InterPro" id="IPR008927">
    <property type="entry name" value="6-PGluconate_DH-like_C_sf"/>
</dbReference>
<sequence length="295" mass="29352">MHDKARIGFVGLGSMGLPMARNLVAAGHEVAGHDIRPTPMAALCAAGGQAAATACDAARDAGILILMVVDAAQAREVLIAQGAARALLPGGIVVLMSTCLADEVAALGREVAATGRVLVDAPVSGGVVGAEAGTLSIMAAGDADALARLGPVLEVLGARTFVVGTEPGQGAVAKAVNQLLCGVHIAAAAEALALAGKLGLDTGVMLEIVSGSAAASWMIRDRGPRMIREPGAVTSTVDIFVKDLGIVAETGRDARAPLPVAAAALQMFLAAASAGDGALDDSQVIRAYRRLMGAS</sequence>
<evidence type="ECO:0000256" key="3">
    <source>
        <dbReference type="ARBA" id="ARBA00023027"/>
    </source>
</evidence>
<gene>
    <name evidence="6" type="ORF">ACFOMH_10735</name>
</gene>
<dbReference type="PROSITE" id="PS00895">
    <property type="entry name" value="3_HYDROXYISOBUT_DH"/>
    <property type="match status" value="1"/>
</dbReference>
<dbReference type="Pfam" id="PF14833">
    <property type="entry name" value="NAD_binding_11"/>
    <property type="match status" value="1"/>
</dbReference>
<dbReference type="PIRSF" id="PIRSF000103">
    <property type="entry name" value="HIBADH"/>
    <property type="match status" value="1"/>
</dbReference>
<dbReference type="EMBL" id="JBHRXJ010000007">
    <property type="protein sequence ID" value="MFC3528651.1"/>
    <property type="molecule type" value="Genomic_DNA"/>
</dbReference>
<feature type="domain" description="3-hydroxyisobutyrate dehydrogenase-like NAD-binding" evidence="5">
    <location>
        <begin position="168"/>
        <end position="288"/>
    </location>
</feature>
<keyword evidence="3" id="KW-0520">NAD</keyword>
<dbReference type="Pfam" id="PF03446">
    <property type="entry name" value="NAD_binding_2"/>
    <property type="match status" value="1"/>
</dbReference>
<dbReference type="Gene3D" id="3.40.50.720">
    <property type="entry name" value="NAD(P)-binding Rossmann-like Domain"/>
    <property type="match status" value="1"/>
</dbReference>
<dbReference type="InterPro" id="IPR029154">
    <property type="entry name" value="HIBADH-like_NADP-bd"/>
</dbReference>
<organism evidence="6 7">
    <name type="scientific">Paracoccus mangrovi</name>
    <dbReference type="NCBI Taxonomy" id="1715645"/>
    <lineage>
        <taxon>Bacteria</taxon>
        <taxon>Pseudomonadati</taxon>
        <taxon>Pseudomonadota</taxon>
        <taxon>Alphaproteobacteria</taxon>
        <taxon>Rhodobacterales</taxon>
        <taxon>Paracoccaceae</taxon>
        <taxon>Paracoccus</taxon>
    </lineage>
</organism>
<reference evidence="7" key="1">
    <citation type="journal article" date="2019" name="Int. J. Syst. Evol. Microbiol.">
        <title>The Global Catalogue of Microorganisms (GCM) 10K type strain sequencing project: providing services to taxonomists for standard genome sequencing and annotation.</title>
        <authorList>
            <consortium name="The Broad Institute Genomics Platform"/>
            <consortium name="The Broad Institute Genome Sequencing Center for Infectious Disease"/>
            <person name="Wu L."/>
            <person name="Ma J."/>
        </authorList>
    </citation>
    <scope>NUCLEOTIDE SEQUENCE [LARGE SCALE GENOMIC DNA]</scope>
    <source>
        <strain evidence="7">KCTC 42899</strain>
    </source>
</reference>
<dbReference type="SUPFAM" id="SSF51735">
    <property type="entry name" value="NAD(P)-binding Rossmann-fold domains"/>
    <property type="match status" value="1"/>
</dbReference>
<dbReference type="GO" id="GO:0016491">
    <property type="term" value="F:oxidoreductase activity"/>
    <property type="evidence" value="ECO:0007669"/>
    <property type="project" value="UniProtKB-KW"/>
</dbReference>
<dbReference type="SUPFAM" id="SSF48179">
    <property type="entry name" value="6-phosphogluconate dehydrogenase C-terminal domain-like"/>
    <property type="match status" value="1"/>
</dbReference>
<accession>A0ABV7R5W1</accession>
<feature type="domain" description="6-phosphogluconate dehydrogenase NADP-binding" evidence="4">
    <location>
        <begin position="6"/>
        <end position="164"/>
    </location>
</feature>
<dbReference type="PANTHER" id="PTHR43060:SF15">
    <property type="entry name" value="3-HYDROXYISOBUTYRATE DEHYDROGENASE-LIKE 1, MITOCHONDRIAL-RELATED"/>
    <property type="match status" value="1"/>
</dbReference>
<dbReference type="InterPro" id="IPR015815">
    <property type="entry name" value="HIBADH-related"/>
</dbReference>
<dbReference type="EC" id="1.1.-.-" evidence="6"/>
<evidence type="ECO:0000259" key="5">
    <source>
        <dbReference type="Pfam" id="PF14833"/>
    </source>
</evidence>
<protein>
    <submittedName>
        <fullName evidence="6">NAD(P)-dependent oxidoreductase</fullName>
        <ecNumber evidence="6">1.1.-.-</ecNumber>
    </submittedName>
</protein>
<dbReference type="InterPro" id="IPR036291">
    <property type="entry name" value="NAD(P)-bd_dom_sf"/>
</dbReference>
<evidence type="ECO:0000256" key="2">
    <source>
        <dbReference type="ARBA" id="ARBA00023002"/>
    </source>
</evidence>
<comment type="caution">
    <text evidence="6">The sequence shown here is derived from an EMBL/GenBank/DDBJ whole genome shotgun (WGS) entry which is preliminary data.</text>
</comment>
<evidence type="ECO:0000313" key="7">
    <source>
        <dbReference type="Proteomes" id="UP001595721"/>
    </source>
</evidence>
<dbReference type="InterPro" id="IPR006115">
    <property type="entry name" value="6PGDH_NADP-bd"/>
</dbReference>
<dbReference type="InterPro" id="IPR002204">
    <property type="entry name" value="3-OH-isobutyrate_DH-rel_CS"/>
</dbReference>
<evidence type="ECO:0000313" key="6">
    <source>
        <dbReference type="EMBL" id="MFC3528651.1"/>
    </source>
</evidence>
<proteinExistence type="inferred from homology"/>
<dbReference type="Gene3D" id="1.10.1040.10">
    <property type="entry name" value="N-(1-d-carboxylethyl)-l-norvaline Dehydrogenase, domain 2"/>
    <property type="match status" value="1"/>
</dbReference>
<evidence type="ECO:0000259" key="4">
    <source>
        <dbReference type="Pfam" id="PF03446"/>
    </source>
</evidence>
<name>A0ABV7R5W1_9RHOB</name>
<keyword evidence="7" id="KW-1185">Reference proteome</keyword>
<comment type="similarity">
    <text evidence="1">Belongs to the HIBADH-related family.</text>
</comment>
<evidence type="ECO:0000256" key="1">
    <source>
        <dbReference type="ARBA" id="ARBA00009080"/>
    </source>
</evidence>
<keyword evidence="2 6" id="KW-0560">Oxidoreductase</keyword>
<dbReference type="InterPro" id="IPR013328">
    <property type="entry name" value="6PGD_dom2"/>
</dbReference>
<dbReference type="PANTHER" id="PTHR43060">
    <property type="entry name" value="3-HYDROXYISOBUTYRATE DEHYDROGENASE-LIKE 1, MITOCHONDRIAL-RELATED"/>
    <property type="match status" value="1"/>
</dbReference>
<dbReference type="Proteomes" id="UP001595721">
    <property type="component" value="Unassembled WGS sequence"/>
</dbReference>
<dbReference type="RefSeq" id="WP_377744421.1">
    <property type="nucleotide sequence ID" value="NZ_JBHRXJ010000007.1"/>
</dbReference>